<evidence type="ECO:0000256" key="1">
    <source>
        <dbReference type="SAM" id="MobiDB-lite"/>
    </source>
</evidence>
<organism evidence="2 3">
    <name type="scientific">Vanilla planifolia</name>
    <name type="common">Vanilla</name>
    <dbReference type="NCBI Taxonomy" id="51239"/>
    <lineage>
        <taxon>Eukaryota</taxon>
        <taxon>Viridiplantae</taxon>
        <taxon>Streptophyta</taxon>
        <taxon>Embryophyta</taxon>
        <taxon>Tracheophyta</taxon>
        <taxon>Spermatophyta</taxon>
        <taxon>Magnoliopsida</taxon>
        <taxon>Liliopsida</taxon>
        <taxon>Asparagales</taxon>
        <taxon>Orchidaceae</taxon>
        <taxon>Vanilloideae</taxon>
        <taxon>Vanilleae</taxon>
        <taxon>Vanilla</taxon>
    </lineage>
</organism>
<comment type="caution">
    <text evidence="2">The sequence shown here is derived from an EMBL/GenBank/DDBJ whole genome shotgun (WGS) entry which is preliminary data.</text>
</comment>
<feature type="compositionally biased region" description="Basic and acidic residues" evidence="1">
    <location>
        <begin position="60"/>
        <end position="74"/>
    </location>
</feature>
<feature type="non-terminal residue" evidence="2">
    <location>
        <position position="74"/>
    </location>
</feature>
<name>A0A835S129_VANPL</name>
<proteinExistence type="predicted"/>
<sequence>RKHDHAQGGYLFTPPERPGLQLRRRKDFLSRLLKKKPMEDANDSLNNGQSSSNGMLSVKQAEELKLKEKEEGKE</sequence>
<feature type="compositionally biased region" description="Polar residues" evidence="1">
    <location>
        <begin position="43"/>
        <end position="55"/>
    </location>
</feature>
<dbReference type="Proteomes" id="UP000639772">
    <property type="component" value="Unassembled WGS sequence"/>
</dbReference>
<evidence type="ECO:0000313" key="2">
    <source>
        <dbReference type="EMBL" id="KAG0495227.1"/>
    </source>
</evidence>
<dbReference type="EMBL" id="JADCNM010000002">
    <property type="protein sequence ID" value="KAG0495227.1"/>
    <property type="molecule type" value="Genomic_DNA"/>
</dbReference>
<evidence type="ECO:0000313" key="3">
    <source>
        <dbReference type="Proteomes" id="UP000639772"/>
    </source>
</evidence>
<gene>
    <name evidence="2" type="ORF">HPP92_006221</name>
</gene>
<feature type="region of interest" description="Disordered" evidence="1">
    <location>
        <begin position="1"/>
        <end position="74"/>
    </location>
</feature>
<protein>
    <submittedName>
        <fullName evidence="2">Uncharacterized protein</fullName>
    </submittedName>
</protein>
<dbReference type="AlphaFoldDB" id="A0A835S129"/>
<reference evidence="2 3" key="1">
    <citation type="journal article" date="2020" name="Nat. Food">
        <title>A phased Vanilla planifolia genome enables genetic improvement of flavour and production.</title>
        <authorList>
            <person name="Hasing T."/>
            <person name="Tang H."/>
            <person name="Brym M."/>
            <person name="Khazi F."/>
            <person name="Huang T."/>
            <person name="Chambers A.H."/>
        </authorList>
    </citation>
    <scope>NUCLEOTIDE SEQUENCE [LARGE SCALE GENOMIC DNA]</scope>
    <source>
        <tissue evidence="2">Leaf</tissue>
    </source>
</reference>
<feature type="non-terminal residue" evidence="2">
    <location>
        <position position="1"/>
    </location>
</feature>
<accession>A0A835S129</accession>